<dbReference type="InterPro" id="IPR006089">
    <property type="entry name" value="Acyl-CoA_DH_CS"/>
</dbReference>
<keyword evidence="3" id="KW-0285">Flavoprotein</keyword>
<dbReference type="Pfam" id="PF00441">
    <property type="entry name" value="Acyl-CoA_dh_1"/>
    <property type="match status" value="1"/>
</dbReference>
<evidence type="ECO:0000256" key="4">
    <source>
        <dbReference type="ARBA" id="ARBA00022827"/>
    </source>
</evidence>
<comment type="caution">
    <text evidence="7">The sequence shown here is derived from an EMBL/GenBank/DDBJ whole genome shotgun (WGS) entry which is preliminary data.</text>
</comment>
<dbReference type="PROSITE" id="PS00073">
    <property type="entry name" value="ACYL_COA_DH_2"/>
    <property type="match status" value="1"/>
</dbReference>
<comment type="cofactor">
    <cofactor evidence="1">
        <name>FAD</name>
        <dbReference type="ChEBI" id="CHEBI:57692"/>
    </cofactor>
</comment>
<dbReference type="InterPro" id="IPR037069">
    <property type="entry name" value="AcylCoA_DH/ox_N_sf"/>
</dbReference>
<protein>
    <submittedName>
        <fullName evidence="7">Acyl-CoA dehydrogenase family protein</fullName>
    </submittedName>
</protein>
<dbReference type="InterPro" id="IPR009100">
    <property type="entry name" value="AcylCoA_DH/oxidase_NM_dom_sf"/>
</dbReference>
<proteinExistence type="inferred from homology"/>
<evidence type="ECO:0000313" key="7">
    <source>
        <dbReference type="EMBL" id="MEE3853050.1"/>
    </source>
</evidence>
<evidence type="ECO:0000256" key="2">
    <source>
        <dbReference type="ARBA" id="ARBA00009347"/>
    </source>
</evidence>
<evidence type="ECO:0000259" key="5">
    <source>
        <dbReference type="Pfam" id="PF00441"/>
    </source>
</evidence>
<dbReference type="EMBL" id="JAZDUF010000008">
    <property type="protein sequence ID" value="MEE3853050.1"/>
    <property type="molecule type" value="Genomic_DNA"/>
</dbReference>
<feature type="domain" description="Acyl-CoA dehydrogenase/oxidase N-terminal" evidence="6">
    <location>
        <begin position="15"/>
        <end position="95"/>
    </location>
</feature>
<dbReference type="Proteomes" id="UP001347146">
    <property type="component" value="Unassembled WGS sequence"/>
</dbReference>
<dbReference type="Pfam" id="PF02771">
    <property type="entry name" value="Acyl-CoA_dh_N"/>
    <property type="match status" value="1"/>
</dbReference>
<evidence type="ECO:0000313" key="8">
    <source>
        <dbReference type="Proteomes" id="UP001347146"/>
    </source>
</evidence>
<reference evidence="7 8" key="1">
    <citation type="submission" date="2024-01" db="EMBL/GenBank/DDBJ databases">
        <title>Draft genome sequence of Gordonia sp. LSe1-13.</title>
        <authorList>
            <person name="Suphannarot A."/>
            <person name="Mingma R."/>
        </authorList>
    </citation>
    <scope>NUCLEOTIDE SEQUENCE [LARGE SCALE GENOMIC DNA]</scope>
    <source>
        <strain evidence="7 8">LSe1-13</strain>
    </source>
</reference>
<accession>A0ABU7MIW1</accession>
<dbReference type="RefSeq" id="WP_330435832.1">
    <property type="nucleotide sequence ID" value="NZ_JAZDUF010000008.1"/>
</dbReference>
<evidence type="ECO:0000256" key="3">
    <source>
        <dbReference type="ARBA" id="ARBA00022630"/>
    </source>
</evidence>
<dbReference type="PANTHER" id="PTHR43831:SF1">
    <property type="entry name" value="ISOBUTYRYL-COA DEHYDROGENASE, MITOCHONDRIAL"/>
    <property type="match status" value="1"/>
</dbReference>
<evidence type="ECO:0000259" key="6">
    <source>
        <dbReference type="Pfam" id="PF02771"/>
    </source>
</evidence>
<feature type="domain" description="Acyl-CoA dehydrogenase/oxidase C-terminal" evidence="5">
    <location>
        <begin position="217"/>
        <end position="325"/>
    </location>
</feature>
<keyword evidence="8" id="KW-1185">Reference proteome</keyword>
<gene>
    <name evidence="7" type="ORF">VZC37_22125</name>
</gene>
<dbReference type="SUPFAM" id="SSF56645">
    <property type="entry name" value="Acyl-CoA dehydrogenase NM domain-like"/>
    <property type="match status" value="1"/>
</dbReference>
<dbReference type="InterPro" id="IPR052547">
    <property type="entry name" value="Mito_Isobutyryl-CoADH"/>
</dbReference>
<dbReference type="Gene3D" id="1.20.140.10">
    <property type="entry name" value="Butyryl-CoA Dehydrogenase, subunit A, domain 3"/>
    <property type="match status" value="1"/>
</dbReference>
<name>A0ABU7MIW1_9ACTN</name>
<comment type="similarity">
    <text evidence="2">Belongs to the acyl-CoA dehydrogenase family.</text>
</comment>
<dbReference type="Gene3D" id="1.10.540.10">
    <property type="entry name" value="Acyl-CoA dehydrogenase/oxidase, N-terminal domain"/>
    <property type="match status" value="1"/>
</dbReference>
<evidence type="ECO:0000256" key="1">
    <source>
        <dbReference type="ARBA" id="ARBA00001974"/>
    </source>
</evidence>
<keyword evidence="4" id="KW-0274">FAD</keyword>
<dbReference type="InterPro" id="IPR009075">
    <property type="entry name" value="AcylCo_DH/oxidase_C"/>
</dbReference>
<dbReference type="SUPFAM" id="SSF47203">
    <property type="entry name" value="Acyl-CoA dehydrogenase C-terminal domain-like"/>
    <property type="match status" value="1"/>
</dbReference>
<dbReference type="InterPro" id="IPR036250">
    <property type="entry name" value="AcylCo_DH-like_C"/>
</dbReference>
<dbReference type="InterPro" id="IPR013786">
    <property type="entry name" value="AcylCoA_DH/ox_N"/>
</dbReference>
<dbReference type="PANTHER" id="PTHR43831">
    <property type="entry name" value="ISOBUTYRYL-COA DEHYDROGENASE"/>
    <property type="match status" value="1"/>
</dbReference>
<organism evidence="7 8">
    <name type="scientific">Gordonia sesuvii</name>
    <dbReference type="NCBI Taxonomy" id="3116777"/>
    <lineage>
        <taxon>Bacteria</taxon>
        <taxon>Bacillati</taxon>
        <taxon>Actinomycetota</taxon>
        <taxon>Actinomycetes</taxon>
        <taxon>Mycobacteriales</taxon>
        <taxon>Gordoniaceae</taxon>
        <taxon>Gordonia</taxon>
    </lineage>
</organism>
<sequence>MSAATRWWGPDLDDEQGAVRDMLDDFTAGHSLTLDDDRHLVGELVTELAELGVWTVGTAEAAGGGGAERVTTALVFERLGRAWPALGWASVQAHAAVDVLSGDERFETLVGALHTGESSVAVLDTSSSHVRVAIDGGRVTGTIDRLDAAGESPYLVILDGDNRAVVIEQAAASFTPLRRTGLGGAFTRSADIDADGARVLHVTDVDVDAARTRLLLGAACVAAGLAASAAAAALQYAAGRDQFGGALTDIPIVRLGLFEQAAHSAVGLSAALSAAAHPLTALAVARSCCDSAVTVAAASLQSHGGYGYLTEYGAERRLRDAISLRAAVDPHGATAAAGRVYAGVPPVTEIPA</sequence>